<evidence type="ECO:0008006" key="2">
    <source>
        <dbReference type="Google" id="ProtNLM"/>
    </source>
</evidence>
<dbReference type="EMBL" id="BART01004650">
    <property type="protein sequence ID" value="GAG55375.1"/>
    <property type="molecule type" value="Genomic_DNA"/>
</dbReference>
<proteinExistence type="predicted"/>
<evidence type="ECO:0000313" key="1">
    <source>
        <dbReference type="EMBL" id="GAG55375.1"/>
    </source>
</evidence>
<dbReference type="InterPro" id="IPR029056">
    <property type="entry name" value="Ribokinase-like"/>
</dbReference>
<accession>X0YHI5</accession>
<sequence length="232" mass="26885">RIIKKIKIPKLIDRFNICDGYGFGHWSLLLEMNNIWMKTKTEIFPSISNLKEKIFFIDLADLRKRRDKDIKKMLDLLIELEDQVQICLSLNDREVIDISRVIDGVDEIDPKRPNFEGYIEAGKNINEILNFSYLIIHEPHFATITRKNNHSWVSQAYTSTPKFSTGAGDHFNGATLAGLVLDLDPAEAILFGNINSAIFVRTGESPRFKHMKAFLKNYMDYLKNENLEFKMK</sequence>
<organism evidence="1">
    <name type="scientific">marine sediment metagenome</name>
    <dbReference type="NCBI Taxonomy" id="412755"/>
    <lineage>
        <taxon>unclassified sequences</taxon>
        <taxon>metagenomes</taxon>
        <taxon>ecological metagenomes</taxon>
    </lineage>
</organism>
<feature type="non-terminal residue" evidence="1">
    <location>
        <position position="1"/>
    </location>
</feature>
<dbReference type="Pfam" id="PF25270">
    <property type="entry name" value="Khk"/>
    <property type="match status" value="1"/>
</dbReference>
<dbReference type="InterPro" id="IPR057621">
    <property type="entry name" value="Khk_prokaryotic"/>
</dbReference>
<reference evidence="1" key="1">
    <citation type="journal article" date="2014" name="Front. Microbiol.">
        <title>High frequency of phylogenetically diverse reductive dehalogenase-homologous genes in deep subseafloor sedimentary metagenomes.</title>
        <authorList>
            <person name="Kawai M."/>
            <person name="Futagami T."/>
            <person name="Toyoda A."/>
            <person name="Takaki Y."/>
            <person name="Nishi S."/>
            <person name="Hori S."/>
            <person name="Arai W."/>
            <person name="Tsubouchi T."/>
            <person name="Morono Y."/>
            <person name="Uchiyama I."/>
            <person name="Ito T."/>
            <person name="Fujiyama A."/>
            <person name="Inagaki F."/>
            <person name="Takami H."/>
        </authorList>
    </citation>
    <scope>NUCLEOTIDE SEQUENCE</scope>
    <source>
        <strain evidence="1">Expedition CK06-06</strain>
    </source>
</reference>
<dbReference type="AlphaFoldDB" id="X0YHI5"/>
<gene>
    <name evidence="1" type="ORF">S01H4_11480</name>
</gene>
<dbReference type="SUPFAM" id="SSF53613">
    <property type="entry name" value="Ribokinase-like"/>
    <property type="match status" value="1"/>
</dbReference>
<comment type="caution">
    <text evidence="1">The sequence shown here is derived from an EMBL/GenBank/DDBJ whole genome shotgun (WGS) entry which is preliminary data.</text>
</comment>
<dbReference type="Gene3D" id="3.40.1190.20">
    <property type="match status" value="1"/>
</dbReference>
<name>X0YHI5_9ZZZZ</name>
<protein>
    <recommendedName>
        <fullName evidence="2">Carbohydrate kinase PfkB domain-containing protein</fullName>
    </recommendedName>
</protein>